<reference evidence="1 2" key="1">
    <citation type="submission" date="2020-08" db="EMBL/GenBank/DDBJ databases">
        <title>Croceimicrobium hydrocarbonivorans gen. nov., sp. nov., a novel marine bacterium isolated from a bacterial consortium that degrades polyethylene terephthalate.</title>
        <authorList>
            <person name="Liu R."/>
        </authorList>
    </citation>
    <scope>NUCLEOTIDE SEQUENCE [LARGE SCALE GENOMIC DNA]</scope>
    <source>
        <strain evidence="1 2">A20-9</strain>
    </source>
</reference>
<gene>
    <name evidence="1" type="ORF">H4K34_07360</name>
</gene>
<sequence>MKRFYPLIFSFLALGVQARDLQINPGIRLPKDSLEASHLIQSLAGFLEASQAENSANPYVWPAEKFETYLLLDEFKGIEASSSFKDEHFYQPQLCNVAPLEEGQYWLQISYLGLKGDTSILRASFDLIAHPDKDQFKFASPLKRNTRHWKEYKVGKSLFFYQDSLYTAHAIQYDQLSSRFDGNLKSENKANIVYCCENLIAMERLLGLTYKIDYNGYNSSVWAVNEAGTKIMALANDNASFENFDPHDLWHARLSMVISRRAVDHSVDEGCAYFYGGSWGLSWEEILKAFKEQVASDSAMDWRELKEKPQYFQTGEHRNSADYVVCALLVQEIEAKHGFEGVWEFLNIGPREKGNAKFYQKLESLLGISAEEYNAKVWELIEQA</sequence>
<protein>
    <submittedName>
        <fullName evidence="1">Uncharacterized protein</fullName>
    </submittedName>
</protein>
<evidence type="ECO:0000313" key="1">
    <source>
        <dbReference type="EMBL" id="QNR25649.1"/>
    </source>
</evidence>
<name>A0A7H0VIV1_9FLAO</name>
<evidence type="ECO:0000313" key="2">
    <source>
        <dbReference type="Proteomes" id="UP000516305"/>
    </source>
</evidence>
<dbReference type="AlphaFoldDB" id="A0A7H0VIV1"/>
<proteinExistence type="predicted"/>
<dbReference type="KEGG" id="chyd:H4K34_07360"/>
<accession>A0A7H0VIV1</accession>
<dbReference type="Proteomes" id="UP000516305">
    <property type="component" value="Chromosome"/>
</dbReference>
<keyword evidence="2" id="KW-1185">Reference proteome</keyword>
<dbReference type="RefSeq" id="WP_210760175.1">
    <property type="nucleotide sequence ID" value="NZ_CP060139.1"/>
</dbReference>
<dbReference type="EMBL" id="CP060139">
    <property type="protein sequence ID" value="QNR25649.1"/>
    <property type="molecule type" value="Genomic_DNA"/>
</dbReference>
<organism evidence="1 2">
    <name type="scientific">Croceimicrobium hydrocarbonivorans</name>
    <dbReference type="NCBI Taxonomy" id="2761580"/>
    <lineage>
        <taxon>Bacteria</taxon>
        <taxon>Pseudomonadati</taxon>
        <taxon>Bacteroidota</taxon>
        <taxon>Flavobacteriia</taxon>
        <taxon>Flavobacteriales</taxon>
        <taxon>Owenweeksiaceae</taxon>
        <taxon>Croceimicrobium</taxon>
    </lineage>
</organism>